<dbReference type="NCBIfam" id="TIGR00638">
    <property type="entry name" value="Mop"/>
    <property type="match status" value="2"/>
</dbReference>
<evidence type="ECO:0000256" key="1">
    <source>
        <dbReference type="ARBA" id="ARBA00008110"/>
    </source>
</evidence>
<evidence type="ECO:0000256" key="5">
    <source>
        <dbReference type="PIRNR" id="PIRNR005763"/>
    </source>
</evidence>
<name>A0ABS4SFH3_9PROT</name>
<dbReference type="Proteomes" id="UP000781958">
    <property type="component" value="Unassembled WGS sequence"/>
</dbReference>
<evidence type="ECO:0000256" key="4">
    <source>
        <dbReference type="ARBA" id="ARBA00022737"/>
    </source>
</evidence>
<dbReference type="SUPFAM" id="SSF46785">
    <property type="entry name" value="Winged helix' DNA-binding domain"/>
    <property type="match status" value="1"/>
</dbReference>
<dbReference type="Pfam" id="PF03459">
    <property type="entry name" value="TOBE"/>
    <property type="match status" value="2"/>
</dbReference>
<dbReference type="InterPro" id="IPR005116">
    <property type="entry name" value="Transp-assoc_OB_typ1"/>
</dbReference>
<dbReference type="Gene3D" id="2.40.50.100">
    <property type="match status" value="2"/>
</dbReference>
<dbReference type="Pfam" id="PF00126">
    <property type="entry name" value="HTH_1"/>
    <property type="match status" value="1"/>
</dbReference>
<proteinExistence type="inferred from homology"/>
<dbReference type="Gene3D" id="1.10.10.10">
    <property type="entry name" value="Winged helix-like DNA-binding domain superfamily/Winged helix DNA-binding domain"/>
    <property type="match status" value="1"/>
</dbReference>
<dbReference type="PANTHER" id="PTHR30432:SF1">
    <property type="entry name" value="DNA-BINDING TRANSCRIPTIONAL DUAL REGULATOR MODE"/>
    <property type="match status" value="1"/>
</dbReference>
<keyword evidence="2 5" id="KW-0813">Transport</keyword>
<dbReference type="InterPro" id="IPR036388">
    <property type="entry name" value="WH-like_DNA-bd_sf"/>
</dbReference>
<protein>
    <submittedName>
        <fullName evidence="7">Molybdate transport system regulatory protein</fullName>
    </submittedName>
</protein>
<dbReference type="InterPro" id="IPR000847">
    <property type="entry name" value="LysR_HTH_N"/>
</dbReference>
<dbReference type="InterPro" id="IPR036390">
    <property type="entry name" value="WH_DNA-bd_sf"/>
</dbReference>
<dbReference type="InterPro" id="IPR016462">
    <property type="entry name" value="ModE"/>
</dbReference>
<keyword evidence="3 5" id="KW-0500">Molybdenum</keyword>
<evidence type="ECO:0000313" key="7">
    <source>
        <dbReference type="EMBL" id="MBP2290692.1"/>
    </source>
</evidence>
<dbReference type="InterPro" id="IPR051815">
    <property type="entry name" value="Molybdate_resp_trans_reg"/>
</dbReference>
<dbReference type="InterPro" id="IPR008995">
    <property type="entry name" value="Mo/tungstate-bd_C_term_dom"/>
</dbReference>
<evidence type="ECO:0000313" key="8">
    <source>
        <dbReference type="Proteomes" id="UP000781958"/>
    </source>
</evidence>
<feature type="domain" description="Mop" evidence="6">
    <location>
        <begin position="200"/>
        <end position="266"/>
    </location>
</feature>
<dbReference type="NCBIfam" id="TIGR00637">
    <property type="entry name" value="ModE_repress"/>
    <property type="match status" value="1"/>
</dbReference>
<sequence length="267" mass="27598">MPPPKPIHPQVSLAGGGASPIGGERIRLLEAVGREGSISGAARAVGITYKAAWDAVDAMNNLFGQPLVEAQAGGRRGGGTALTPAGLRLVAAFHRLEGEMARAFKALEPDLDGTGLSAAGLMWGFFMRTSARNALRGTVTAIEDGAVNAEVTLTLSERTAITAVITRDSVRELGLIPGREATALIKAPFVILAPADEARRTSVRNRIEGTVTRREDGAVNSEITLDIGGGKTLTAIITRHSAEDLGLAVGGPACALIDASHIILAVD</sequence>
<keyword evidence="4" id="KW-0677">Repeat</keyword>
<comment type="similarity">
    <text evidence="1 5">Belongs to the ModE family.</text>
</comment>
<evidence type="ECO:0000259" key="6">
    <source>
        <dbReference type="PROSITE" id="PS51866"/>
    </source>
</evidence>
<dbReference type="SUPFAM" id="SSF50331">
    <property type="entry name" value="MOP-like"/>
    <property type="match status" value="2"/>
</dbReference>
<dbReference type="PANTHER" id="PTHR30432">
    <property type="entry name" value="TRANSCRIPTIONAL REGULATOR MODE"/>
    <property type="match status" value="1"/>
</dbReference>
<evidence type="ECO:0000256" key="3">
    <source>
        <dbReference type="ARBA" id="ARBA00022505"/>
    </source>
</evidence>
<organism evidence="7 8">
    <name type="scientific">Azospirillum rugosum</name>
    <dbReference type="NCBI Taxonomy" id="416170"/>
    <lineage>
        <taxon>Bacteria</taxon>
        <taxon>Pseudomonadati</taxon>
        <taxon>Pseudomonadota</taxon>
        <taxon>Alphaproteobacteria</taxon>
        <taxon>Rhodospirillales</taxon>
        <taxon>Azospirillaceae</taxon>
        <taxon>Azospirillum</taxon>
    </lineage>
</organism>
<dbReference type="InterPro" id="IPR004606">
    <property type="entry name" value="Mop_domain"/>
</dbReference>
<comment type="caution">
    <text evidence="7">The sequence shown here is derived from an EMBL/GenBank/DDBJ whole genome shotgun (WGS) entry which is preliminary data.</text>
</comment>
<dbReference type="PIRSF" id="PIRSF005763">
    <property type="entry name" value="Txn_reg_ModE"/>
    <property type="match status" value="1"/>
</dbReference>
<keyword evidence="8" id="KW-1185">Reference proteome</keyword>
<feature type="domain" description="Mop" evidence="6">
    <location>
        <begin position="128"/>
        <end position="194"/>
    </location>
</feature>
<evidence type="ECO:0000256" key="2">
    <source>
        <dbReference type="ARBA" id="ARBA00022448"/>
    </source>
</evidence>
<dbReference type="PROSITE" id="PS51866">
    <property type="entry name" value="MOP"/>
    <property type="match status" value="2"/>
</dbReference>
<dbReference type="RefSeq" id="WP_209763085.1">
    <property type="nucleotide sequence ID" value="NZ_JAGINP010000001.1"/>
</dbReference>
<dbReference type="InterPro" id="IPR003725">
    <property type="entry name" value="ModE-bd_N"/>
</dbReference>
<dbReference type="EMBL" id="JAGINP010000001">
    <property type="protein sequence ID" value="MBP2290692.1"/>
    <property type="molecule type" value="Genomic_DNA"/>
</dbReference>
<accession>A0ABS4SFH3</accession>
<gene>
    <name evidence="7" type="ORF">J2851_000429</name>
</gene>
<reference evidence="7 8" key="1">
    <citation type="submission" date="2021-03" db="EMBL/GenBank/DDBJ databases">
        <title>Genomic Encyclopedia of Type Strains, Phase III (KMG-III): the genomes of soil and plant-associated and newly described type strains.</title>
        <authorList>
            <person name="Whitman W."/>
        </authorList>
    </citation>
    <scope>NUCLEOTIDE SEQUENCE [LARGE SCALE GENOMIC DNA]</scope>
    <source>
        <strain evidence="7 8">IMMIB AFH-6</strain>
    </source>
</reference>